<dbReference type="EMBL" id="CP015378">
    <property type="protein sequence ID" value="ANC77418.1"/>
    <property type="molecule type" value="Genomic_DNA"/>
</dbReference>
<reference evidence="2 3" key="1">
    <citation type="submission" date="2016-04" db="EMBL/GenBank/DDBJ databases">
        <title>Complete genome sequence of Fictibacillus phosphorivorans G25-29, a strain toxic to nematodes.</title>
        <authorList>
            <person name="Zheng Z."/>
        </authorList>
    </citation>
    <scope>NUCLEOTIDE SEQUENCE [LARGE SCALE GENOMIC DNA]</scope>
    <source>
        <strain evidence="2 3">G25-29</strain>
    </source>
</reference>
<gene>
    <name evidence="2" type="ORF">ABE65_011635</name>
</gene>
<dbReference type="InterPro" id="IPR007889">
    <property type="entry name" value="HTH_Psq"/>
</dbReference>
<feature type="domain" description="HTH psq-type" evidence="1">
    <location>
        <begin position="557"/>
        <end position="585"/>
    </location>
</feature>
<dbReference type="KEGG" id="fpn:ABE65_011635"/>
<sequence length="603" mass="70734">MNYENIPDRLILNYKLLKAVIYEETKILYEDRPHVLEHWQQDAFQMTDSETRQQAPCEKMRPSFRALYFLYTETLYSGEHITKHMIRDAVDRYKDTIKLLLAGHLMQEFPNIEIKRSVNEEKIEEALDREYIYSSMDIDFHLMRDIVTKKKEYKEGDTGYLGTEIVDNKGQVRGMAELRPNDTGVGELASDQQEIWLELIESTLSSLDEMTADLFDLITYLWMVTPKDSDGYIEFHSSDALRLRNLRKRSSNGRELDYREEDRFNIMKRVAALSSIWVSLGDQKVKVINAEEMQDNELYKFKDFQRMFEIGKIRVAYDKKTGEARGIYAVQVKPTSILTPYLEGPNRSIGLLDLKIFQYSHYTQREQKRLARYLNLQWKIRTMRRSLNQPFKVSTILKVLDISTRYNGVQIRDKFENVLDELQKDDVIKTWHYTEEIDEEMVGKKGWFKNYWSEIKVVILPHDALVKENRKNLISSDHDADEQIIARMQKLTQDNLLVSKVEETPLPWKLHSETASTIDVAPISVEVGDEPEQQAFDFSAEIKLTPTSIKEMIDSLGMSIRQSASEIGIAHTTLSRYIKRENKRQNKNNEVKMLNWLKEKAAK</sequence>
<dbReference type="RefSeq" id="WP_066395009.1">
    <property type="nucleotide sequence ID" value="NZ_CP015378.1"/>
</dbReference>
<dbReference type="GO" id="GO:0003677">
    <property type="term" value="F:DNA binding"/>
    <property type="evidence" value="ECO:0007669"/>
    <property type="project" value="InterPro"/>
</dbReference>
<protein>
    <recommendedName>
        <fullName evidence="1">HTH psq-type domain-containing protein</fullName>
    </recommendedName>
</protein>
<dbReference type="Pfam" id="PF05225">
    <property type="entry name" value="HTH_psq"/>
    <property type="match status" value="1"/>
</dbReference>
<dbReference type="Proteomes" id="UP000076623">
    <property type="component" value="Chromosome"/>
</dbReference>
<proteinExistence type="predicted"/>
<evidence type="ECO:0000313" key="3">
    <source>
        <dbReference type="Proteomes" id="UP000076623"/>
    </source>
</evidence>
<organism evidence="2 3">
    <name type="scientific">Fictibacillus phosphorivorans</name>
    <dbReference type="NCBI Taxonomy" id="1221500"/>
    <lineage>
        <taxon>Bacteria</taxon>
        <taxon>Bacillati</taxon>
        <taxon>Bacillota</taxon>
        <taxon>Bacilli</taxon>
        <taxon>Bacillales</taxon>
        <taxon>Fictibacillaceae</taxon>
        <taxon>Fictibacillus</taxon>
    </lineage>
</organism>
<evidence type="ECO:0000313" key="2">
    <source>
        <dbReference type="EMBL" id="ANC77418.1"/>
    </source>
</evidence>
<accession>A0A160IM67</accession>
<keyword evidence="3" id="KW-1185">Reference proteome</keyword>
<dbReference type="AlphaFoldDB" id="A0A160IM67"/>
<name>A0A160IM67_9BACL</name>
<evidence type="ECO:0000259" key="1">
    <source>
        <dbReference type="Pfam" id="PF05225"/>
    </source>
</evidence>